<evidence type="ECO:0000313" key="1">
    <source>
        <dbReference type="EMBL" id="TGY91015.1"/>
    </source>
</evidence>
<name>A0AC61RPV1_9FIRM</name>
<proteinExistence type="predicted"/>
<gene>
    <name evidence="1" type="ORF">E5329_23270</name>
</gene>
<reference evidence="1" key="1">
    <citation type="submission" date="2019-04" db="EMBL/GenBank/DDBJ databases">
        <title>Microbes associate with the intestines of laboratory mice.</title>
        <authorList>
            <person name="Navarre W."/>
            <person name="Wong E."/>
            <person name="Huang K."/>
            <person name="Tropini C."/>
            <person name="Ng K."/>
            <person name="Yu B."/>
        </authorList>
    </citation>
    <scope>NUCLEOTIDE SEQUENCE</scope>
    <source>
        <strain evidence="1">NM01_1-7b</strain>
    </source>
</reference>
<organism evidence="1 2">
    <name type="scientific">Petralouisia muris</name>
    <dbReference type="NCBI Taxonomy" id="3032872"/>
    <lineage>
        <taxon>Bacteria</taxon>
        <taxon>Bacillati</taxon>
        <taxon>Bacillota</taxon>
        <taxon>Clostridia</taxon>
        <taxon>Lachnospirales</taxon>
        <taxon>Lachnospiraceae</taxon>
        <taxon>Petralouisia</taxon>
    </lineage>
</organism>
<accession>A0AC61RPV1</accession>
<keyword evidence="2" id="KW-1185">Reference proteome</keyword>
<evidence type="ECO:0000313" key="2">
    <source>
        <dbReference type="Proteomes" id="UP000304953"/>
    </source>
</evidence>
<dbReference type="EMBL" id="SRYA01000074">
    <property type="protein sequence ID" value="TGY91015.1"/>
    <property type="molecule type" value="Genomic_DNA"/>
</dbReference>
<comment type="caution">
    <text evidence="1">The sequence shown here is derived from an EMBL/GenBank/DDBJ whole genome shotgun (WGS) entry which is preliminary data.</text>
</comment>
<protein>
    <submittedName>
        <fullName evidence="1">Uncharacterized protein</fullName>
    </submittedName>
</protein>
<dbReference type="Proteomes" id="UP000304953">
    <property type="component" value="Unassembled WGS sequence"/>
</dbReference>
<sequence length="59" mass="6441">MGSSSEIPGKGKWLQEGNSVKSGIDSSEQQVLLSNALVQSGGFCCQMRRLRAVWDGWKI</sequence>